<keyword evidence="1" id="KW-1133">Transmembrane helix</keyword>
<keyword evidence="1" id="KW-0472">Membrane</keyword>
<organism evidence="2 3">
    <name type="scientific">Marinicrinis lubricantis</name>
    <dbReference type="NCBI Taxonomy" id="2086470"/>
    <lineage>
        <taxon>Bacteria</taxon>
        <taxon>Bacillati</taxon>
        <taxon>Bacillota</taxon>
        <taxon>Bacilli</taxon>
        <taxon>Bacillales</taxon>
        <taxon>Paenibacillaceae</taxon>
    </lineage>
</organism>
<dbReference type="EMBL" id="JBHSQV010000187">
    <property type="protein sequence ID" value="MFC5989171.1"/>
    <property type="molecule type" value="Genomic_DNA"/>
</dbReference>
<evidence type="ECO:0000313" key="2">
    <source>
        <dbReference type="EMBL" id="MFC5989171.1"/>
    </source>
</evidence>
<dbReference type="Gene3D" id="3.40.50.1820">
    <property type="entry name" value="alpha/beta hydrolase"/>
    <property type="match status" value="1"/>
</dbReference>
<proteinExistence type="predicted"/>
<comment type="caution">
    <text evidence="2">The sequence shown here is derived from an EMBL/GenBank/DDBJ whole genome shotgun (WGS) entry which is preliminary data.</text>
</comment>
<keyword evidence="2" id="KW-0378">Hydrolase</keyword>
<feature type="transmembrane region" description="Helical" evidence="1">
    <location>
        <begin position="21"/>
        <end position="43"/>
    </location>
</feature>
<dbReference type="GO" id="GO:0016787">
    <property type="term" value="F:hydrolase activity"/>
    <property type="evidence" value="ECO:0007669"/>
    <property type="project" value="UniProtKB-KW"/>
</dbReference>
<accession>A0ABW1IVY5</accession>
<keyword evidence="3" id="KW-1185">Reference proteome</keyword>
<reference evidence="3" key="1">
    <citation type="journal article" date="2019" name="Int. J. Syst. Evol. Microbiol.">
        <title>The Global Catalogue of Microorganisms (GCM) 10K type strain sequencing project: providing services to taxonomists for standard genome sequencing and annotation.</title>
        <authorList>
            <consortium name="The Broad Institute Genomics Platform"/>
            <consortium name="The Broad Institute Genome Sequencing Center for Infectious Disease"/>
            <person name="Wu L."/>
            <person name="Ma J."/>
        </authorList>
    </citation>
    <scope>NUCLEOTIDE SEQUENCE [LARGE SCALE GENOMIC DNA]</scope>
    <source>
        <strain evidence="3">CCM 8749</strain>
    </source>
</reference>
<evidence type="ECO:0000313" key="3">
    <source>
        <dbReference type="Proteomes" id="UP001596250"/>
    </source>
</evidence>
<evidence type="ECO:0000256" key="1">
    <source>
        <dbReference type="SAM" id="Phobius"/>
    </source>
</evidence>
<feature type="transmembrane region" description="Helical" evidence="1">
    <location>
        <begin position="141"/>
        <end position="162"/>
    </location>
</feature>
<sequence length="742" mass="83452">MGKLNLRMPKGFRQFVLFFKEAGRGGIIGNIVLTESLLIAAGYHITTGLGKALDIALIAGLGSAAAGLLWFLIYYLLKWTRIPLPRHFILGTLFCGIANYLIFEQFNAGHKVEIMFTVYMLVMGYMLGSSLAWLKGRRTKLLPVLYFALSFAWLLWTLVALLDDGKDPYQIAVKAAHPPDESMQALPDPSMRGDFPVLTRTYGSGNSRPRPEFGEHADYKTGTFDGSAYVSGWKWNRTKFWGFEADQMPINGTISMPDGEGPFPLVLIVHGNHIMEEFSDPGYTYLTDLLASKGYIAVSVDENFLNGSWAGGLKGDYKARALVLLEHLRVFEQWNETEGHELYHKIDMGQISLIGHSRGGQAVAMAAAYNKMSKDPKDNKKEWDYNYSIRSVIAIAPTDAGTGEASAVVRDVSYLVLQGANDSDVNYFSGDRQYERVRFRQHSSGEPLHFKSSLYIKGANHGQFNSVWGDNDLSFPRSMLLNKAALMDGEEQRQIAKVWISAFLDVTLQNKTEYMPLFQDARNGSEWVPAAVYVNRYADSTMREWCGFEEDDDLDTCSKTGVTISRSGFSEAAEKEMEYRVESYHRRNDAVYLRGIENASQPALYTLKLDEKVSNELTEEDALTFEMARQVDSDASSLEVTLILKDQSGQIVQLPLEELKEVPPVIRTQFTKAKILDRWIKNGYFGRSAEPVLQTYIIPADQFHQLNPSFDWSKLEEISWSFTSLQGGIIIDHIGVMKQQTS</sequence>
<feature type="transmembrane region" description="Helical" evidence="1">
    <location>
        <begin position="84"/>
        <end position="102"/>
    </location>
</feature>
<dbReference type="PANTHER" id="PTHR33428">
    <property type="entry name" value="CHLOROPHYLLASE-2, CHLOROPLASTIC"/>
    <property type="match status" value="1"/>
</dbReference>
<feature type="transmembrane region" description="Helical" evidence="1">
    <location>
        <begin position="55"/>
        <end position="77"/>
    </location>
</feature>
<dbReference type="InterPro" id="IPR017395">
    <property type="entry name" value="Chlorophyllase-like"/>
</dbReference>
<dbReference type="RefSeq" id="WP_379896741.1">
    <property type="nucleotide sequence ID" value="NZ_CBCSCT010000002.1"/>
</dbReference>
<gene>
    <name evidence="2" type="ORF">ACFPXP_22425</name>
</gene>
<dbReference type="InterPro" id="IPR029058">
    <property type="entry name" value="AB_hydrolase_fold"/>
</dbReference>
<dbReference type="Proteomes" id="UP001596250">
    <property type="component" value="Unassembled WGS sequence"/>
</dbReference>
<dbReference type="SUPFAM" id="SSF53474">
    <property type="entry name" value="alpha/beta-Hydrolases"/>
    <property type="match status" value="1"/>
</dbReference>
<feature type="transmembrane region" description="Helical" evidence="1">
    <location>
        <begin position="114"/>
        <end position="134"/>
    </location>
</feature>
<name>A0ABW1IVY5_9BACL</name>
<dbReference type="Pfam" id="PF07224">
    <property type="entry name" value="Chlorophyllase"/>
    <property type="match status" value="1"/>
</dbReference>
<dbReference type="PANTHER" id="PTHR33428:SF2">
    <property type="entry name" value="CHLOROPHYLLASE-2"/>
    <property type="match status" value="1"/>
</dbReference>
<protein>
    <submittedName>
        <fullName evidence="2">Alpha/beta hydrolase family protein</fullName>
    </submittedName>
</protein>
<keyword evidence="1" id="KW-0812">Transmembrane</keyword>